<name>A0A6L5YVF2_9FIRM</name>
<protein>
    <submittedName>
        <fullName evidence="1">Uncharacterized protein</fullName>
    </submittedName>
</protein>
<keyword evidence="2" id="KW-1185">Reference proteome</keyword>
<reference evidence="1 2" key="1">
    <citation type="submission" date="2019-08" db="EMBL/GenBank/DDBJ databases">
        <title>In-depth cultivation of the pig gut microbiome towards novel bacterial diversity and tailored functional studies.</title>
        <authorList>
            <person name="Wylensek D."/>
            <person name="Hitch T.C.A."/>
            <person name="Clavel T."/>
        </authorList>
    </citation>
    <scope>NUCLEOTIDE SEQUENCE [LARGE SCALE GENOMIC DNA]</scope>
    <source>
        <strain evidence="1 2">MUC/MUC-530-WT-4D</strain>
    </source>
</reference>
<evidence type="ECO:0000313" key="2">
    <source>
        <dbReference type="Proteomes" id="UP000474024"/>
    </source>
</evidence>
<sequence length="319" mass="37738">MDTFAMLQELLAQNQFELLFPEPEEDSTEKTGHCFRLVYLMNDAVESFLIFRNARMTGHYKPDYEGELEASLTQQDGEYVLVVRQKDSVFTIFFEELRANVRLYDYGKTAHFWIRGYEYLRQLEYRIAILSDKKEYLGEEYCTPVERKLAELVAFPPLNYCSYSAVPEKYMVPRAEPWEVTPEALDIMEELVREAKDRKLLLELQKYRMDPSARRAKRIAKMLHQTAHFKVVDLIAAKLAKETSTFPKREFDYETEKRIHILYKKAKLRQSELKKKGIRADILHEEPFTTAKDDLAYRVYLMLWKPGIVNQKITIEEVV</sequence>
<gene>
    <name evidence="1" type="ORF">FYJ75_13230</name>
</gene>
<accession>A0A6L5YVF2</accession>
<comment type="caution">
    <text evidence="1">The sequence shown here is derived from an EMBL/GenBank/DDBJ whole genome shotgun (WGS) entry which is preliminary data.</text>
</comment>
<organism evidence="1 2">
    <name type="scientific">Roseburia porci</name>
    <dbReference type="NCBI Taxonomy" id="2605790"/>
    <lineage>
        <taxon>Bacteria</taxon>
        <taxon>Bacillati</taxon>
        <taxon>Bacillota</taxon>
        <taxon>Clostridia</taxon>
        <taxon>Lachnospirales</taxon>
        <taxon>Lachnospiraceae</taxon>
        <taxon>Roseburia</taxon>
    </lineage>
</organism>
<dbReference type="AlphaFoldDB" id="A0A6L5YVF2"/>
<dbReference type="RefSeq" id="WP_154430908.1">
    <property type="nucleotide sequence ID" value="NZ_VUNI01000031.1"/>
</dbReference>
<dbReference type="EMBL" id="VUNI01000031">
    <property type="protein sequence ID" value="MST75939.1"/>
    <property type="molecule type" value="Genomic_DNA"/>
</dbReference>
<evidence type="ECO:0000313" key="1">
    <source>
        <dbReference type="EMBL" id="MST75939.1"/>
    </source>
</evidence>
<dbReference type="Pfam" id="PF12994">
    <property type="entry name" value="DUF3878"/>
    <property type="match status" value="1"/>
</dbReference>
<dbReference type="InterPro" id="IPR024538">
    <property type="entry name" value="DUF3878"/>
</dbReference>
<proteinExistence type="predicted"/>
<dbReference type="Proteomes" id="UP000474024">
    <property type="component" value="Unassembled WGS sequence"/>
</dbReference>